<dbReference type="PANTHER" id="PTHR47225:SF1">
    <property type="entry name" value="EF-HAND CALCIUM-BINDING DOMAIN-CONTAINING PROTEIN 12"/>
    <property type="match status" value="1"/>
</dbReference>
<accession>A0ABM0MJY8</accession>
<reference evidence="2" key="1">
    <citation type="submission" date="2025-08" db="UniProtKB">
        <authorList>
            <consortium name="RefSeq"/>
        </authorList>
    </citation>
    <scope>IDENTIFICATION</scope>
    <source>
        <tissue evidence="2">Testes</tissue>
    </source>
</reference>
<proteinExistence type="predicted"/>
<dbReference type="RefSeq" id="XP_006820329.1">
    <property type="nucleotide sequence ID" value="XM_006820266.1"/>
</dbReference>
<dbReference type="InterPro" id="IPR018247">
    <property type="entry name" value="EF_Hand_1_Ca_BS"/>
</dbReference>
<dbReference type="InterPro" id="IPR042847">
    <property type="entry name" value="EFC12"/>
</dbReference>
<evidence type="ECO:0000313" key="2">
    <source>
        <dbReference type="RefSeq" id="XP_006820329.1"/>
    </source>
</evidence>
<protein>
    <submittedName>
        <fullName evidence="2">EF-hand calcium-binding domain-containing protein 12-like</fullName>
    </submittedName>
</protein>
<sequence>MDSLDSDMNDQLDYRELAKGIKDYQLEERKRKKELMESSGSSITKEFERMISCQSMKSIGGQSSRSVSRQSDVRIVSAASQRSQVSIAASQRSQVSIVASQASLDSLDVPKIDITEQVSLCPDDLILKRKKEKVFNRHAKLSSAGKQRVLYGDTKNVKTGNKAVDSHSMCSTLGGEIGDTVDQHRQERLEEYHRIVKMCQDRNVALSAQLLERALLMPGDKPVSRLKKKIAQPGCHLVSRHFADSPTRSKTPIEVKHSDTIHRDKTGQLLMEAKHAYPQKRYVEPQTTMVHLSTGKAFISTKVKCWLTFEEYENLTRDLQKRYVVFNDTVDANAFWPGQLLDKLRLCMDEQDSASGPATVYQSTKQAKPTNSGYNNNLQTWPTDSGYIQFGDITQNKIYTLDSK</sequence>
<dbReference type="Proteomes" id="UP000694865">
    <property type="component" value="Unplaced"/>
</dbReference>
<name>A0ABM0MJY8_SACKO</name>
<keyword evidence="1" id="KW-1185">Reference proteome</keyword>
<gene>
    <name evidence="2" type="primary">LOC102802518</name>
</gene>
<dbReference type="PANTHER" id="PTHR47225">
    <property type="entry name" value="EF-HAND CALCIUM-BINDING DOMAIN-CONTAINING PROTEIN 12"/>
    <property type="match status" value="1"/>
</dbReference>
<dbReference type="GeneID" id="102802518"/>
<dbReference type="PROSITE" id="PS00018">
    <property type="entry name" value="EF_HAND_1"/>
    <property type="match status" value="1"/>
</dbReference>
<organism evidence="1 2">
    <name type="scientific">Saccoglossus kowalevskii</name>
    <name type="common">Acorn worm</name>
    <dbReference type="NCBI Taxonomy" id="10224"/>
    <lineage>
        <taxon>Eukaryota</taxon>
        <taxon>Metazoa</taxon>
        <taxon>Hemichordata</taxon>
        <taxon>Enteropneusta</taxon>
        <taxon>Harrimaniidae</taxon>
        <taxon>Saccoglossus</taxon>
    </lineage>
</organism>
<evidence type="ECO:0000313" key="1">
    <source>
        <dbReference type="Proteomes" id="UP000694865"/>
    </source>
</evidence>